<keyword evidence="1" id="KW-0472">Membrane</keyword>
<feature type="transmembrane region" description="Helical" evidence="1">
    <location>
        <begin position="7"/>
        <end position="30"/>
    </location>
</feature>
<name>A0A2H0W751_9BACT</name>
<evidence type="ECO:0000256" key="1">
    <source>
        <dbReference type="SAM" id="Phobius"/>
    </source>
</evidence>
<dbReference type="EMBL" id="PEZW01000008">
    <property type="protein sequence ID" value="PIS07915.1"/>
    <property type="molecule type" value="Genomic_DNA"/>
</dbReference>
<comment type="caution">
    <text evidence="2">The sequence shown here is derived from an EMBL/GenBank/DDBJ whole genome shotgun (WGS) entry which is preliminary data.</text>
</comment>
<reference evidence="3" key="1">
    <citation type="submission" date="2017-09" db="EMBL/GenBank/DDBJ databases">
        <title>Depth-based differentiation of microbial function through sediment-hosted aquifers and enrichment of novel symbionts in the deep terrestrial subsurface.</title>
        <authorList>
            <person name="Probst A.J."/>
            <person name="Ladd B."/>
            <person name="Jarett J.K."/>
            <person name="Geller-Mcgrath D.E."/>
            <person name="Sieber C.M.K."/>
            <person name="Emerson J.B."/>
            <person name="Anantharaman K."/>
            <person name="Thomas B.C."/>
            <person name="Malmstrom R."/>
            <person name="Stieglmeier M."/>
            <person name="Klingl A."/>
            <person name="Woyke T."/>
            <person name="Ryan C.M."/>
            <person name="Banfield J.F."/>
        </authorList>
    </citation>
    <scope>NUCLEOTIDE SEQUENCE [LARGE SCALE GENOMIC DNA]</scope>
</reference>
<dbReference type="Proteomes" id="UP000231382">
    <property type="component" value="Unassembled WGS sequence"/>
</dbReference>
<evidence type="ECO:0000313" key="2">
    <source>
        <dbReference type="EMBL" id="PIS07915.1"/>
    </source>
</evidence>
<feature type="transmembrane region" description="Helical" evidence="1">
    <location>
        <begin position="71"/>
        <end position="95"/>
    </location>
</feature>
<evidence type="ECO:0000313" key="3">
    <source>
        <dbReference type="Proteomes" id="UP000231382"/>
    </source>
</evidence>
<organism evidence="2 3">
    <name type="scientific">Candidatus Berkelbacteria bacterium CG10_big_fil_rev_8_21_14_0_10_43_13</name>
    <dbReference type="NCBI Taxonomy" id="1974514"/>
    <lineage>
        <taxon>Bacteria</taxon>
        <taxon>Candidatus Berkelbacteria</taxon>
    </lineage>
</organism>
<keyword evidence="1" id="KW-1133">Transmembrane helix</keyword>
<sequence length="156" mass="16827">MKHSSKIGFSFGATSGIVTTLGLIVGLSASDASRTAIIGGVLTIAFTDALSDAFGIHISEESESTLSNRDVWIATVSTFITKIIFALTFLVPIIFLSSTLALIACIVWGILVLTLINYIIVPAHKRWQVISQHLFIGMIVVIVGFIIGQYIRNVFV</sequence>
<feature type="transmembrane region" description="Helical" evidence="1">
    <location>
        <begin position="101"/>
        <end position="121"/>
    </location>
</feature>
<evidence type="ECO:0008006" key="4">
    <source>
        <dbReference type="Google" id="ProtNLM"/>
    </source>
</evidence>
<proteinExistence type="predicted"/>
<gene>
    <name evidence="2" type="ORF">COT78_01015</name>
</gene>
<accession>A0A2H0W751</accession>
<keyword evidence="1" id="KW-0812">Transmembrane</keyword>
<feature type="transmembrane region" description="Helical" evidence="1">
    <location>
        <begin position="36"/>
        <end position="59"/>
    </location>
</feature>
<protein>
    <recommendedName>
        <fullName evidence="4">VIT family protein</fullName>
    </recommendedName>
</protein>
<dbReference type="AlphaFoldDB" id="A0A2H0W751"/>
<feature type="transmembrane region" description="Helical" evidence="1">
    <location>
        <begin position="133"/>
        <end position="151"/>
    </location>
</feature>